<keyword evidence="2" id="KW-1185">Reference proteome</keyword>
<dbReference type="Proteomes" id="UP001211907">
    <property type="component" value="Unassembled WGS sequence"/>
</dbReference>
<dbReference type="EMBL" id="JADGJH010000833">
    <property type="protein sequence ID" value="KAJ3122110.1"/>
    <property type="molecule type" value="Genomic_DNA"/>
</dbReference>
<comment type="caution">
    <text evidence="1">The sequence shown here is derived from an EMBL/GenBank/DDBJ whole genome shotgun (WGS) entry which is preliminary data.</text>
</comment>
<dbReference type="AlphaFoldDB" id="A0AAD5XG54"/>
<dbReference type="Gene3D" id="1.25.40.10">
    <property type="entry name" value="Tetratricopeptide repeat domain"/>
    <property type="match status" value="1"/>
</dbReference>
<protein>
    <submittedName>
        <fullName evidence="1">Uncharacterized protein</fullName>
    </submittedName>
</protein>
<dbReference type="InterPro" id="IPR011990">
    <property type="entry name" value="TPR-like_helical_dom_sf"/>
</dbReference>
<sequence>MRSLRSRNFEAAAEAIALLALGGDKDALWVLANNPADSPISDPYFRFCAALCIRSILFNFDSAILWHKLAADGFIADACIQLAEIYWHPTDSHTSTRIESDYGMALTYLLKAVAILDLGHGRGGTFSDSVYKTKVRRANVCLQISECFAYGIGANVNEKKALEWLEKGWYSVTEAKSSAFLSSMIFGEQKGKDEKVCAWELGVWYATGKPPAEPRGLERELVQVAAGNKTRAYRFPIDEVKGQTWMARSL</sequence>
<dbReference type="SUPFAM" id="SSF81901">
    <property type="entry name" value="HCP-like"/>
    <property type="match status" value="1"/>
</dbReference>
<evidence type="ECO:0000313" key="1">
    <source>
        <dbReference type="EMBL" id="KAJ3122110.1"/>
    </source>
</evidence>
<organism evidence="1 2">
    <name type="scientific">Physocladia obscura</name>
    <dbReference type="NCBI Taxonomy" id="109957"/>
    <lineage>
        <taxon>Eukaryota</taxon>
        <taxon>Fungi</taxon>
        <taxon>Fungi incertae sedis</taxon>
        <taxon>Chytridiomycota</taxon>
        <taxon>Chytridiomycota incertae sedis</taxon>
        <taxon>Chytridiomycetes</taxon>
        <taxon>Chytridiales</taxon>
        <taxon>Chytriomycetaceae</taxon>
        <taxon>Physocladia</taxon>
    </lineage>
</organism>
<dbReference type="InterPro" id="IPR006597">
    <property type="entry name" value="Sel1-like"/>
</dbReference>
<accession>A0AAD5XG54</accession>
<proteinExistence type="predicted"/>
<reference evidence="1" key="1">
    <citation type="submission" date="2020-05" db="EMBL/GenBank/DDBJ databases">
        <title>Phylogenomic resolution of chytrid fungi.</title>
        <authorList>
            <person name="Stajich J.E."/>
            <person name="Amses K."/>
            <person name="Simmons R."/>
            <person name="Seto K."/>
            <person name="Myers J."/>
            <person name="Bonds A."/>
            <person name="Quandt C.A."/>
            <person name="Barry K."/>
            <person name="Liu P."/>
            <person name="Grigoriev I."/>
            <person name="Longcore J.E."/>
            <person name="James T.Y."/>
        </authorList>
    </citation>
    <scope>NUCLEOTIDE SEQUENCE</scope>
    <source>
        <strain evidence="1">JEL0513</strain>
    </source>
</reference>
<evidence type="ECO:0000313" key="2">
    <source>
        <dbReference type="Proteomes" id="UP001211907"/>
    </source>
</evidence>
<dbReference type="Pfam" id="PF08238">
    <property type="entry name" value="Sel1"/>
    <property type="match status" value="2"/>
</dbReference>
<gene>
    <name evidence="1" type="ORF">HK100_012119</name>
</gene>
<name>A0AAD5XG54_9FUNG</name>